<sequence>MLRSNLYILECFLVFINELTSLSFEKYMQFATSFLKVTFNNENWSNGSIKSISIKTLTSETTTDINLNKHYYSAQEILIMDLIQKKKNINNQITHNIERLDYISKMESTFENLASKNICDINKLQEYITFKYEVQSDIANLVNELSTLENPCNTKLNAA</sequence>
<dbReference type="AlphaFoldDB" id="A0A5J4FYA5"/>
<organism evidence="1 2">
    <name type="scientific">Patiriisocius marinistellae</name>
    <dbReference type="NCBI Taxonomy" id="2494560"/>
    <lineage>
        <taxon>Bacteria</taxon>
        <taxon>Pseudomonadati</taxon>
        <taxon>Bacteroidota</taxon>
        <taxon>Flavobacteriia</taxon>
        <taxon>Flavobacteriales</taxon>
        <taxon>Flavobacteriaceae</taxon>
        <taxon>Patiriisocius</taxon>
    </lineage>
</organism>
<dbReference type="EMBL" id="BKCF01000005">
    <property type="protein sequence ID" value="GEQ87023.1"/>
    <property type="molecule type" value="Genomic_DNA"/>
</dbReference>
<dbReference type="Proteomes" id="UP000326994">
    <property type="component" value="Unassembled WGS sequence"/>
</dbReference>
<reference evidence="1 2" key="1">
    <citation type="submission" date="2019-08" db="EMBL/GenBank/DDBJ databases">
        <title>Ulvibacter marinistellae sp. nov., isolated from a starfish, Patiria pectinifera.</title>
        <authorList>
            <person name="Kawano K."/>
            <person name="Ushijima N."/>
            <person name="Kihara M."/>
            <person name="Itoh H."/>
        </authorList>
    </citation>
    <scope>NUCLEOTIDE SEQUENCE [LARGE SCALE GENOMIC DNA]</scope>
    <source>
        <strain evidence="1 2">KK4</strain>
    </source>
</reference>
<proteinExistence type="predicted"/>
<dbReference type="RefSeq" id="WP_151894940.1">
    <property type="nucleotide sequence ID" value="NZ_BKCF01000005.1"/>
</dbReference>
<name>A0A5J4FYA5_9FLAO</name>
<keyword evidence="2" id="KW-1185">Reference proteome</keyword>
<accession>A0A5J4FYA5</accession>
<protein>
    <submittedName>
        <fullName evidence="1">Uncharacterized protein</fullName>
    </submittedName>
</protein>
<comment type="caution">
    <text evidence="1">The sequence shown here is derived from an EMBL/GenBank/DDBJ whole genome shotgun (WGS) entry which is preliminary data.</text>
</comment>
<gene>
    <name evidence="1" type="ORF">ULMS_25310</name>
</gene>
<evidence type="ECO:0000313" key="2">
    <source>
        <dbReference type="Proteomes" id="UP000326994"/>
    </source>
</evidence>
<evidence type="ECO:0000313" key="1">
    <source>
        <dbReference type="EMBL" id="GEQ87023.1"/>
    </source>
</evidence>